<dbReference type="Proteomes" id="UP000010846">
    <property type="component" value="Chromosome"/>
</dbReference>
<reference evidence="2" key="1">
    <citation type="submission" date="2011-09" db="EMBL/GenBank/DDBJ databases">
        <title>Complete sequence of Halovivax ruber XH-70.</title>
        <authorList>
            <consortium name="US DOE Joint Genome Institute"/>
            <person name="Lucas S."/>
            <person name="Han J."/>
            <person name="Lapidus A."/>
            <person name="Cheng J.-F."/>
            <person name="Goodwin L."/>
            <person name="Pitluck S."/>
            <person name="Peters L."/>
            <person name="Mikhailova N."/>
            <person name="Davenport K."/>
            <person name="Detter J.C."/>
            <person name="Han C."/>
            <person name="Tapia R."/>
            <person name="Land M."/>
            <person name="Hauser L."/>
            <person name="Kyrpides N."/>
            <person name="Ivanova N."/>
            <person name="Pagani I."/>
            <person name="Sproer C."/>
            <person name="Anderson I."/>
            <person name="Woyke T."/>
        </authorList>
    </citation>
    <scope>NUCLEOTIDE SEQUENCE</scope>
    <source>
        <strain evidence="2">XH-70</strain>
    </source>
</reference>
<dbReference type="EMBL" id="CP003050">
    <property type="protein sequence ID" value="AGB17329.1"/>
    <property type="molecule type" value="Genomic_DNA"/>
</dbReference>
<dbReference type="OrthoDB" id="205617at2157"/>
<dbReference type="GeneID" id="14377569"/>
<sequence length="132" mass="14489">MKRRTFLALAGASIPATLAGCTESESSDRQSGDDGGSGDGDGPVQFIDHEWYNNGAYDAGVTGQLENVSGDTLSYVEVSVYFLDEDGTQFEESLDNTNELADGRTWEFDAMFLSDDPSRVDDYEIEWDVTDF</sequence>
<dbReference type="NCBIfam" id="NF038353">
    <property type="entry name" value="FxLYD_dom"/>
    <property type="match status" value="1"/>
</dbReference>
<proteinExistence type="predicted"/>
<keyword evidence="3" id="KW-1185">Reference proteome</keyword>
<protein>
    <recommendedName>
        <fullName evidence="4">Lipoprotein</fullName>
    </recommendedName>
</protein>
<dbReference type="KEGG" id="hru:Halru_2754"/>
<gene>
    <name evidence="2" type="ordered locus">Halru_2754</name>
</gene>
<evidence type="ECO:0000256" key="1">
    <source>
        <dbReference type="SAM" id="MobiDB-lite"/>
    </source>
</evidence>
<dbReference type="HOGENOM" id="CLU_1912302_0_0_2"/>
<organism evidence="2 3">
    <name type="scientific">Halovivax ruber (strain DSM 18193 / JCM 13892 / XH-70)</name>
    <dbReference type="NCBI Taxonomy" id="797302"/>
    <lineage>
        <taxon>Archaea</taxon>
        <taxon>Methanobacteriati</taxon>
        <taxon>Methanobacteriota</taxon>
        <taxon>Stenosarchaea group</taxon>
        <taxon>Halobacteria</taxon>
        <taxon>Halobacteriales</taxon>
        <taxon>Natrialbaceae</taxon>
        <taxon>Halovivax</taxon>
    </lineage>
</organism>
<dbReference type="AlphaFoldDB" id="L0IF04"/>
<dbReference type="InterPro" id="IPR047676">
    <property type="entry name" value="FxLYD_dom"/>
</dbReference>
<feature type="region of interest" description="Disordered" evidence="1">
    <location>
        <begin position="18"/>
        <end position="45"/>
    </location>
</feature>
<dbReference type="RefSeq" id="WP_015301923.1">
    <property type="nucleotide sequence ID" value="NC_019964.1"/>
</dbReference>
<dbReference type="eggNOG" id="arCOG10172">
    <property type="taxonomic scope" value="Archaea"/>
</dbReference>
<evidence type="ECO:0000313" key="3">
    <source>
        <dbReference type="Proteomes" id="UP000010846"/>
    </source>
</evidence>
<dbReference type="PROSITE" id="PS51257">
    <property type="entry name" value="PROKAR_LIPOPROTEIN"/>
    <property type="match status" value="1"/>
</dbReference>
<name>L0IF04_HALRX</name>
<evidence type="ECO:0008006" key="4">
    <source>
        <dbReference type="Google" id="ProtNLM"/>
    </source>
</evidence>
<evidence type="ECO:0000313" key="2">
    <source>
        <dbReference type="EMBL" id="AGB17329.1"/>
    </source>
</evidence>
<accession>L0IF04</accession>